<evidence type="ECO:0000256" key="1">
    <source>
        <dbReference type="ARBA" id="ARBA00004123"/>
    </source>
</evidence>
<evidence type="ECO:0000256" key="3">
    <source>
        <dbReference type="ARBA" id="ARBA00022771"/>
    </source>
</evidence>
<gene>
    <name evidence="7" type="ORF">Sango_0790700</name>
</gene>
<keyword evidence="4" id="KW-0862">Zinc</keyword>
<proteinExistence type="predicted"/>
<comment type="caution">
    <text evidence="7">The sequence shown here is derived from an EMBL/GenBank/DDBJ whole genome shotgun (WGS) entry which is preliminary data.</text>
</comment>
<evidence type="ECO:0000256" key="5">
    <source>
        <dbReference type="ARBA" id="ARBA00023242"/>
    </source>
</evidence>
<keyword evidence="2" id="KW-0479">Metal-binding</keyword>
<evidence type="ECO:0008006" key="9">
    <source>
        <dbReference type="Google" id="ProtNLM"/>
    </source>
</evidence>
<keyword evidence="5" id="KW-0539">Nucleus</keyword>
<evidence type="ECO:0000256" key="2">
    <source>
        <dbReference type="ARBA" id="ARBA00022723"/>
    </source>
</evidence>
<comment type="subcellular location">
    <subcellularLocation>
        <location evidence="1">Nucleus</location>
    </subcellularLocation>
</comment>
<dbReference type="PANTHER" id="PTHR46481">
    <property type="entry name" value="ZINC FINGER BED DOMAIN-CONTAINING PROTEIN 4"/>
    <property type="match status" value="1"/>
</dbReference>
<feature type="region of interest" description="Disordered" evidence="6">
    <location>
        <begin position="1"/>
        <end position="31"/>
    </location>
</feature>
<name>A0AAE1X321_9LAMI</name>
<reference evidence="7" key="1">
    <citation type="submission" date="2020-06" db="EMBL/GenBank/DDBJ databases">
        <authorList>
            <person name="Li T."/>
            <person name="Hu X."/>
            <person name="Zhang T."/>
            <person name="Song X."/>
            <person name="Zhang H."/>
            <person name="Dai N."/>
            <person name="Sheng W."/>
            <person name="Hou X."/>
            <person name="Wei L."/>
        </authorList>
    </citation>
    <scope>NUCLEOTIDE SEQUENCE</scope>
    <source>
        <strain evidence="7">K16</strain>
        <tissue evidence="7">Leaf</tissue>
    </source>
</reference>
<evidence type="ECO:0000256" key="4">
    <source>
        <dbReference type="ARBA" id="ARBA00022833"/>
    </source>
</evidence>
<evidence type="ECO:0000313" key="7">
    <source>
        <dbReference type="EMBL" id="KAK4404221.1"/>
    </source>
</evidence>
<dbReference type="GO" id="GO:0008270">
    <property type="term" value="F:zinc ion binding"/>
    <property type="evidence" value="ECO:0007669"/>
    <property type="project" value="UniProtKB-KW"/>
</dbReference>
<organism evidence="7 8">
    <name type="scientific">Sesamum angolense</name>
    <dbReference type="NCBI Taxonomy" id="2727404"/>
    <lineage>
        <taxon>Eukaryota</taxon>
        <taxon>Viridiplantae</taxon>
        <taxon>Streptophyta</taxon>
        <taxon>Embryophyta</taxon>
        <taxon>Tracheophyta</taxon>
        <taxon>Spermatophyta</taxon>
        <taxon>Magnoliopsida</taxon>
        <taxon>eudicotyledons</taxon>
        <taxon>Gunneridae</taxon>
        <taxon>Pentapetalae</taxon>
        <taxon>asterids</taxon>
        <taxon>lamiids</taxon>
        <taxon>Lamiales</taxon>
        <taxon>Pedaliaceae</taxon>
        <taxon>Sesamum</taxon>
    </lineage>
</organism>
<accession>A0AAE1X321</accession>
<evidence type="ECO:0000313" key="8">
    <source>
        <dbReference type="Proteomes" id="UP001289374"/>
    </source>
</evidence>
<dbReference type="InterPro" id="IPR012337">
    <property type="entry name" value="RNaseH-like_sf"/>
</dbReference>
<evidence type="ECO:0000256" key="6">
    <source>
        <dbReference type="SAM" id="MobiDB-lite"/>
    </source>
</evidence>
<keyword evidence="8" id="KW-1185">Reference proteome</keyword>
<protein>
    <recommendedName>
        <fullName evidence="9">HAT C-terminal dimerisation domain-containing protein</fullName>
    </recommendedName>
</protein>
<reference evidence="7" key="2">
    <citation type="journal article" date="2024" name="Plant">
        <title>Genomic evolution and insights into agronomic trait innovations of Sesamum species.</title>
        <authorList>
            <person name="Miao H."/>
            <person name="Wang L."/>
            <person name="Qu L."/>
            <person name="Liu H."/>
            <person name="Sun Y."/>
            <person name="Le M."/>
            <person name="Wang Q."/>
            <person name="Wei S."/>
            <person name="Zheng Y."/>
            <person name="Lin W."/>
            <person name="Duan Y."/>
            <person name="Cao H."/>
            <person name="Xiong S."/>
            <person name="Wang X."/>
            <person name="Wei L."/>
            <person name="Li C."/>
            <person name="Ma Q."/>
            <person name="Ju M."/>
            <person name="Zhao R."/>
            <person name="Li G."/>
            <person name="Mu C."/>
            <person name="Tian Q."/>
            <person name="Mei H."/>
            <person name="Zhang T."/>
            <person name="Gao T."/>
            <person name="Zhang H."/>
        </authorList>
    </citation>
    <scope>NUCLEOTIDE SEQUENCE</scope>
    <source>
        <strain evidence="7">K16</strain>
    </source>
</reference>
<dbReference type="EMBL" id="JACGWL010000004">
    <property type="protein sequence ID" value="KAK4404221.1"/>
    <property type="molecule type" value="Genomic_DNA"/>
</dbReference>
<sequence length="316" mass="35763">MQLKASSKVSRSKEVSPSSGGGFVNINRNENFGVDDDDMDCDLDCVPEDDVCGGEQDDIKSRKRKDRKEIASRSVHWDHFDKYKKFKECAEIEKLETKKLLSLDVPTRWNSTYLMLEAATCLKRAFSRYEDLDFGYTNDLSKPPHDGVPDVTQCLLMKEKVKSGMVELFNTYKGMYEFSRSSISSSSLSNPISSAKLASTTCLDMTSSTCMQERFQKFKTGGKSDVVKSELDKYLGEDLERYRYLPLLQSLHLAPVAVLDAFRSSLSPKIVQALICAQDWLRMDSKSINVEENLCEIETIEREILNLGIDSTIVDI</sequence>
<dbReference type="GO" id="GO:0005634">
    <property type="term" value="C:nucleus"/>
    <property type="evidence" value="ECO:0007669"/>
    <property type="project" value="UniProtKB-SubCell"/>
</dbReference>
<dbReference type="InterPro" id="IPR052035">
    <property type="entry name" value="ZnF_BED_domain_contain"/>
</dbReference>
<dbReference type="SUPFAM" id="SSF53098">
    <property type="entry name" value="Ribonuclease H-like"/>
    <property type="match status" value="1"/>
</dbReference>
<dbReference type="AlphaFoldDB" id="A0AAE1X321"/>
<keyword evidence="3" id="KW-0863">Zinc-finger</keyword>
<dbReference type="PANTHER" id="PTHR46481:SF10">
    <property type="entry name" value="ZINC FINGER BED DOMAIN-CONTAINING PROTEIN 39"/>
    <property type="match status" value="1"/>
</dbReference>
<dbReference type="Proteomes" id="UP001289374">
    <property type="component" value="Unassembled WGS sequence"/>
</dbReference>